<evidence type="ECO:0000313" key="2">
    <source>
        <dbReference type="Proteomes" id="UP000006233"/>
    </source>
</evidence>
<accession>C9MZP1</accession>
<dbReference type="EMBL" id="ACVB02000024">
    <property type="protein sequence ID" value="EEX73868.1"/>
    <property type="molecule type" value="Genomic_DNA"/>
</dbReference>
<evidence type="ECO:0000313" key="1">
    <source>
        <dbReference type="EMBL" id="EEX73868.1"/>
    </source>
</evidence>
<reference evidence="1 2" key="1">
    <citation type="submission" date="2009-09" db="EMBL/GenBank/DDBJ databases">
        <authorList>
            <person name="Weinstock G."/>
            <person name="Sodergren E."/>
            <person name="Clifton S."/>
            <person name="Fulton L."/>
            <person name="Fulton B."/>
            <person name="Courtney L."/>
            <person name="Fronick C."/>
            <person name="Harrison M."/>
            <person name="Strong C."/>
            <person name="Farmer C."/>
            <person name="Delahaunty K."/>
            <person name="Markovic C."/>
            <person name="Hall O."/>
            <person name="Minx P."/>
            <person name="Tomlinson C."/>
            <person name="Mitreva M."/>
            <person name="Nelson J."/>
            <person name="Hou S."/>
            <person name="Wollam A."/>
            <person name="Pepin K.H."/>
            <person name="Johnson M."/>
            <person name="Bhonagiri V."/>
            <person name="Nash W.E."/>
            <person name="Warren W."/>
            <person name="Chinwalla A."/>
            <person name="Mardis E.R."/>
            <person name="Wilson R.K."/>
        </authorList>
    </citation>
    <scope>NUCLEOTIDE SEQUENCE [LARGE SCALE GENOMIC DNA]</scope>
    <source>
        <strain evidence="1 2">F0254</strain>
    </source>
</reference>
<name>C9MZP1_9FUSO</name>
<organism evidence="1 2">
    <name type="scientific">Leptotrichia hofstadii F0254</name>
    <dbReference type="NCBI Taxonomy" id="634994"/>
    <lineage>
        <taxon>Bacteria</taxon>
        <taxon>Fusobacteriati</taxon>
        <taxon>Fusobacteriota</taxon>
        <taxon>Fusobacteriia</taxon>
        <taxon>Fusobacteriales</taxon>
        <taxon>Leptotrichiaceae</taxon>
        <taxon>Leptotrichia</taxon>
    </lineage>
</organism>
<comment type="caution">
    <text evidence="1">The sequence shown here is derived from an EMBL/GenBank/DDBJ whole genome shotgun (WGS) entry which is preliminary data.</text>
</comment>
<dbReference type="AlphaFoldDB" id="C9MZP1"/>
<dbReference type="Proteomes" id="UP000006233">
    <property type="component" value="Unassembled WGS sequence"/>
</dbReference>
<dbReference type="STRING" id="634994.GCWU000323_02011"/>
<protein>
    <submittedName>
        <fullName evidence="1">Uncharacterized protein</fullName>
    </submittedName>
</protein>
<sequence length="41" mass="4831">MKVADLKTKVNSLKLGYTWNQIKTMPKKKLIEILIKNNQEE</sequence>
<gene>
    <name evidence="1" type="ORF">GCWU000323_02011</name>
</gene>
<dbReference type="eggNOG" id="COG4577">
    <property type="taxonomic scope" value="Bacteria"/>
</dbReference>
<proteinExistence type="predicted"/>
<dbReference type="HOGENOM" id="CLU_3272215_0_0_0"/>